<reference evidence="1 2" key="1">
    <citation type="submission" date="2018-11" db="EMBL/GenBank/DDBJ databases">
        <authorList>
            <consortium name="Pathogen Informatics"/>
        </authorList>
    </citation>
    <scope>NUCLEOTIDE SEQUENCE [LARGE SCALE GENOMIC DNA]</scope>
</reference>
<dbReference type="OrthoDB" id="6132182at2759"/>
<gene>
    <name evidence="1" type="ORF">CGOC_LOCUS2331</name>
</gene>
<sequence length="166" mass="19394">MDNIWELWRQRHQVSLDRIGMLSAIGTNWFLALASSHHQKHFQTRKEREEQYPPSYPDCYSPTHFADAPMKELQPYTNKDALSNKYTDNMYEYTERPNCSQTNMDCGSKYLFCHNVVTFYQCMAKLREGANCEGFEQTPICYEGTCQRGRCLRSVVENGPDSADFM</sequence>
<evidence type="ECO:0000313" key="2">
    <source>
        <dbReference type="Proteomes" id="UP000271889"/>
    </source>
</evidence>
<keyword evidence="2" id="KW-1185">Reference proteome</keyword>
<proteinExistence type="predicted"/>
<evidence type="ECO:0000313" key="1">
    <source>
        <dbReference type="EMBL" id="VDK52339.1"/>
    </source>
</evidence>
<dbReference type="AlphaFoldDB" id="A0A3P6QTV1"/>
<dbReference type="EMBL" id="UYRV01005153">
    <property type="protein sequence ID" value="VDK52339.1"/>
    <property type="molecule type" value="Genomic_DNA"/>
</dbReference>
<name>A0A3P6QTV1_CYLGO</name>
<dbReference type="Proteomes" id="UP000271889">
    <property type="component" value="Unassembled WGS sequence"/>
</dbReference>
<accession>A0A3P6QTV1</accession>
<protein>
    <submittedName>
        <fullName evidence="1">Uncharacterized protein</fullName>
    </submittedName>
</protein>
<organism evidence="1 2">
    <name type="scientific">Cylicostephanus goldi</name>
    <name type="common">Nematode worm</name>
    <dbReference type="NCBI Taxonomy" id="71465"/>
    <lineage>
        <taxon>Eukaryota</taxon>
        <taxon>Metazoa</taxon>
        <taxon>Ecdysozoa</taxon>
        <taxon>Nematoda</taxon>
        <taxon>Chromadorea</taxon>
        <taxon>Rhabditida</taxon>
        <taxon>Rhabditina</taxon>
        <taxon>Rhabditomorpha</taxon>
        <taxon>Strongyloidea</taxon>
        <taxon>Strongylidae</taxon>
        <taxon>Cylicostephanus</taxon>
    </lineage>
</organism>